<dbReference type="Pfam" id="PF03703">
    <property type="entry name" value="bPH_2"/>
    <property type="match status" value="1"/>
</dbReference>
<dbReference type="InterPro" id="IPR005182">
    <property type="entry name" value="YdbS-like_PH"/>
</dbReference>
<organism evidence="3 4">
    <name type="scientific">Blastococcus saxobsidens</name>
    <dbReference type="NCBI Taxonomy" id="138336"/>
    <lineage>
        <taxon>Bacteria</taxon>
        <taxon>Bacillati</taxon>
        <taxon>Actinomycetota</taxon>
        <taxon>Actinomycetes</taxon>
        <taxon>Geodermatophilales</taxon>
        <taxon>Geodermatophilaceae</taxon>
        <taxon>Blastococcus</taxon>
    </lineage>
</organism>
<feature type="domain" description="YdbS-like PH" evidence="2">
    <location>
        <begin position="78"/>
        <end position="151"/>
    </location>
</feature>
<dbReference type="PANTHER" id="PTHR37938:SF1">
    <property type="entry name" value="BLL0215 PROTEIN"/>
    <property type="match status" value="1"/>
</dbReference>
<reference evidence="3 4" key="1">
    <citation type="submission" date="2019-02" db="EMBL/GenBank/DDBJ databases">
        <title>Sequencing the genomes of 1000 actinobacteria strains.</title>
        <authorList>
            <person name="Klenk H.-P."/>
        </authorList>
    </citation>
    <scope>NUCLEOTIDE SEQUENCE [LARGE SCALE GENOMIC DNA]</scope>
    <source>
        <strain evidence="3 4">DSM 44509</strain>
    </source>
</reference>
<dbReference type="OrthoDB" id="4350422at2"/>
<dbReference type="PANTHER" id="PTHR37938">
    <property type="entry name" value="BLL0215 PROTEIN"/>
    <property type="match status" value="1"/>
</dbReference>
<sequence>MPYPDRLLADDEEVVRHLHPHWLTIFWPVVFFLLLVGGASFGAALVPAGRQQGMVRLAIVALALLLLLVFVAVPLLRWRTTHYVVTTHRLLFREGVLARRGRDLGLSRITDVSYTQTLWARIVSSGTLTIETAGDSGPTVLRRIPDSDGVQQLLNHMIEEDADRRAQESAGYLRDDDWPSDGGWRSTAVL</sequence>
<keyword evidence="4" id="KW-1185">Reference proteome</keyword>
<evidence type="ECO:0000259" key="2">
    <source>
        <dbReference type="Pfam" id="PF03703"/>
    </source>
</evidence>
<feature type="transmembrane region" description="Helical" evidence="1">
    <location>
        <begin position="25"/>
        <end position="45"/>
    </location>
</feature>
<accession>A0A4Q7Y8J1</accession>
<gene>
    <name evidence="3" type="ORF">BKA19_2773</name>
</gene>
<feature type="transmembrane region" description="Helical" evidence="1">
    <location>
        <begin position="57"/>
        <end position="76"/>
    </location>
</feature>
<dbReference type="AlphaFoldDB" id="A0A4Q7Y8J1"/>
<keyword evidence="1" id="KW-0472">Membrane</keyword>
<keyword evidence="1" id="KW-1133">Transmembrane helix</keyword>
<evidence type="ECO:0000256" key="1">
    <source>
        <dbReference type="SAM" id="Phobius"/>
    </source>
</evidence>
<protein>
    <submittedName>
        <fullName evidence="3">PH (Pleckstrin Homology) domain-containing protein</fullName>
    </submittedName>
</protein>
<name>A0A4Q7Y8J1_9ACTN</name>
<evidence type="ECO:0000313" key="3">
    <source>
        <dbReference type="EMBL" id="RZU33058.1"/>
    </source>
</evidence>
<evidence type="ECO:0000313" key="4">
    <source>
        <dbReference type="Proteomes" id="UP000292507"/>
    </source>
</evidence>
<proteinExistence type="predicted"/>
<keyword evidence="1" id="KW-0812">Transmembrane</keyword>
<dbReference type="RefSeq" id="WP_104527631.1">
    <property type="nucleotide sequence ID" value="NZ_POQT01000007.1"/>
</dbReference>
<dbReference type="Proteomes" id="UP000292507">
    <property type="component" value="Unassembled WGS sequence"/>
</dbReference>
<comment type="caution">
    <text evidence="3">The sequence shown here is derived from an EMBL/GenBank/DDBJ whole genome shotgun (WGS) entry which is preliminary data.</text>
</comment>
<dbReference type="EMBL" id="SHKV01000001">
    <property type="protein sequence ID" value="RZU33058.1"/>
    <property type="molecule type" value="Genomic_DNA"/>
</dbReference>